<dbReference type="PROSITE" id="PS50949">
    <property type="entry name" value="HTH_GNTR"/>
    <property type="match status" value="1"/>
</dbReference>
<reference evidence="5 6" key="1">
    <citation type="submission" date="2017-11" db="EMBL/GenBank/DDBJ databases">
        <title>Evolution of Phototrophy in the Chloroflexi Phylum Driven by Horizontal Gene Transfer.</title>
        <authorList>
            <person name="Ward L.M."/>
            <person name="Hemp J."/>
            <person name="Shih P.M."/>
            <person name="Mcglynn S.E."/>
            <person name="Fischer W."/>
        </authorList>
    </citation>
    <scope>NUCLEOTIDE SEQUENCE [LARGE SCALE GENOMIC DNA]</scope>
    <source>
        <strain evidence="5">JP3_7</strain>
    </source>
</reference>
<dbReference type="FunFam" id="1.10.10.10:FF:000079">
    <property type="entry name" value="GntR family transcriptional regulator"/>
    <property type="match status" value="1"/>
</dbReference>
<dbReference type="GO" id="GO:0045892">
    <property type="term" value="P:negative regulation of DNA-templated transcription"/>
    <property type="evidence" value="ECO:0007669"/>
    <property type="project" value="TreeGrafter"/>
</dbReference>
<dbReference type="InterPro" id="IPR028978">
    <property type="entry name" value="Chorismate_lyase_/UTRA_dom_sf"/>
</dbReference>
<organism evidence="5 6">
    <name type="scientific">Candidatus Thermofonsia Clade 3 bacterium</name>
    <dbReference type="NCBI Taxonomy" id="2364212"/>
    <lineage>
        <taxon>Bacteria</taxon>
        <taxon>Bacillati</taxon>
        <taxon>Chloroflexota</taxon>
        <taxon>Candidatus Thermofontia</taxon>
        <taxon>Candidatus Thermofonsia Clade 3</taxon>
    </lineage>
</organism>
<keyword evidence="1" id="KW-0805">Transcription regulation</keyword>
<feature type="domain" description="HTH gntR-type" evidence="4">
    <location>
        <begin position="16"/>
        <end position="84"/>
    </location>
</feature>
<dbReference type="InterPro" id="IPR000524">
    <property type="entry name" value="Tscrpt_reg_HTH_GntR"/>
</dbReference>
<dbReference type="CDD" id="cd07377">
    <property type="entry name" value="WHTH_GntR"/>
    <property type="match status" value="1"/>
</dbReference>
<dbReference type="SMART" id="SM00345">
    <property type="entry name" value="HTH_GNTR"/>
    <property type="match status" value="1"/>
</dbReference>
<evidence type="ECO:0000256" key="1">
    <source>
        <dbReference type="ARBA" id="ARBA00023015"/>
    </source>
</evidence>
<dbReference type="Gene3D" id="1.10.10.10">
    <property type="entry name" value="Winged helix-like DNA-binding domain superfamily/Winged helix DNA-binding domain"/>
    <property type="match status" value="1"/>
</dbReference>
<dbReference type="Pfam" id="PF00392">
    <property type="entry name" value="GntR"/>
    <property type="match status" value="1"/>
</dbReference>
<dbReference type="PRINTS" id="PR00035">
    <property type="entry name" value="HTHGNTR"/>
</dbReference>
<evidence type="ECO:0000256" key="2">
    <source>
        <dbReference type="ARBA" id="ARBA00023125"/>
    </source>
</evidence>
<name>A0A2M8QEI8_9CHLR</name>
<dbReference type="InterPro" id="IPR036390">
    <property type="entry name" value="WH_DNA-bd_sf"/>
</dbReference>
<comment type="caution">
    <text evidence="5">The sequence shown here is derived from an EMBL/GenBank/DDBJ whole genome shotgun (WGS) entry which is preliminary data.</text>
</comment>
<dbReference type="AlphaFoldDB" id="A0A2M8QEI8"/>
<dbReference type="Proteomes" id="UP000230790">
    <property type="component" value="Unassembled WGS sequence"/>
</dbReference>
<dbReference type="SMART" id="SM00866">
    <property type="entry name" value="UTRA"/>
    <property type="match status" value="1"/>
</dbReference>
<dbReference type="Gene3D" id="3.40.1410.10">
    <property type="entry name" value="Chorismate lyase-like"/>
    <property type="match status" value="1"/>
</dbReference>
<dbReference type="GO" id="GO:0003677">
    <property type="term" value="F:DNA binding"/>
    <property type="evidence" value="ECO:0007669"/>
    <property type="project" value="UniProtKB-KW"/>
</dbReference>
<dbReference type="EMBL" id="PGTN01000021">
    <property type="protein sequence ID" value="PJF48214.1"/>
    <property type="molecule type" value="Genomic_DNA"/>
</dbReference>
<evidence type="ECO:0000313" key="6">
    <source>
        <dbReference type="Proteomes" id="UP000230790"/>
    </source>
</evidence>
<accession>A0A2M8QEI8</accession>
<sequence>MTLQQSGMVIDRNSPVPLYYQLKQQMLEKIEKGEWKPGDSVPTEQELQQSYKLSRTTVRQALAEMVMEGRLTRQRGRGTFVAQPKFQHDPLRHRGIGQYLLEQGLMPGWKVLDERHIVAPAEIAARLHLPRHARVYCLQRLRLANDEPIGYLVSYVPEVLAEAIDRSALNKGGSTDYLKRLPQMGDHCIERSIEAVAAGEPEAKLLRVKRGTPMLSIERLIVARDGTPIEFLRARYRGDRMKYQINCS</sequence>
<dbReference type="InterPro" id="IPR011663">
    <property type="entry name" value="UTRA"/>
</dbReference>
<dbReference type="PANTHER" id="PTHR44846:SF1">
    <property type="entry name" value="MANNOSYL-D-GLYCERATE TRANSPORT_METABOLISM SYSTEM REPRESSOR MNGR-RELATED"/>
    <property type="match status" value="1"/>
</dbReference>
<keyword evidence="3" id="KW-0804">Transcription</keyword>
<dbReference type="InterPro" id="IPR050679">
    <property type="entry name" value="Bact_HTH_transcr_reg"/>
</dbReference>
<dbReference type="GO" id="GO:0003700">
    <property type="term" value="F:DNA-binding transcription factor activity"/>
    <property type="evidence" value="ECO:0007669"/>
    <property type="project" value="InterPro"/>
</dbReference>
<evidence type="ECO:0000259" key="4">
    <source>
        <dbReference type="PROSITE" id="PS50949"/>
    </source>
</evidence>
<evidence type="ECO:0000313" key="5">
    <source>
        <dbReference type="EMBL" id="PJF48214.1"/>
    </source>
</evidence>
<evidence type="ECO:0000256" key="3">
    <source>
        <dbReference type="ARBA" id="ARBA00023163"/>
    </source>
</evidence>
<dbReference type="SUPFAM" id="SSF46785">
    <property type="entry name" value="Winged helix' DNA-binding domain"/>
    <property type="match status" value="1"/>
</dbReference>
<dbReference type="Pfam" id="PF07702">
    <property type="entry name" value="UTRA"/>
    <property type="match status" value="1"/>
</dbReference>
<keyword evidence="2" id="KW-0238">DNA-binding</keyword>
<dbReference type="PANTHER" id="PTHR44846">
    <property type="entry name" value="MANNOSYL-D-GLYCERATE TRANSPORT/METABOLISM SYSTEM REPRESSOR MNGR-RELATED"/>
    <property type="match status" value="1"/>
</dbReference>
<dbReference type="SUPFAM" id="SSF64288">
    <property type="entry name" value="Chorismate lyase-like"/>
    <property type="match status" value="1"/>
</dbReference>
<proteinExistence type="predicted"/>
<gene>
    <name evidence="5" type="ORF">CUN48_04830</name>
</gene>
<protein>
    <recommendedName>
        <fullName evidence="4">HTH gntR-type domain-containing protein</fullName>
    </recommendedName>
</protein>
<dbReference type="InterPro" id="IPR036388">
    <property type="entry name" value="WH-like_DNA-bd_sf"/>
</dbReference>